<dbReference type="HOGENOM" id="CLU_2111389_0_0_1"/>
<reference evidence="1 2" key="1">
    <citation type="journal article" date="2007" name="Nature">
        <title>Evolution of genes and genomes on the Drosophila phylogeny.</title>
        <authorList>
            <consortium name="Drosophila 12 Genomes Consortium"/>
            <person name="Clark A.G."/>
            <person name="Eisen M.B."/>
            <person name="Smith D.R."/>
            <person name="Bergman C.M."/>
            <person name="Oliver B."/>
            <person name="Markow T.A."/>
            <person name="Kaufman T.C."/>
            <person name="Kellis M."/>
            <person name="Gelbart W."/>
            <person name="Iyer V.N."/>
            <person name="Pollard D.A."/>
            <person name="Sackton T.B."/>
            <person name="Larracuente A.M."/>
            <person name="Singh N.D."/>
            <person name="Abad J.P."/>
            <person name="Abt D.N."/>
            <person name="Adryan B."/>
            <person name="Aguade M."/>
            <person name="Akashi H."/>
            <person name="Anderson W.W."/>
            <person name="Aquadro C.F."/>
            <person name="Ardell D.H."/>
            <person name="Arguello R."/>
            <person name="Artieri C.G."/>
            <person name="Barbash D.A."/>
            <person name="Barker D."/>
            <person name="Barsanti P."/>
            <person name="Batterham P."/>
            <person name="Batzoglou S."/>
            <person name="Begun D."/>
            <person name="Bhutkar A."/>
            <person name="Blanco E."/>
            <person name="Bosak S.A."/>
            <person name="Bradley R.K."/>
            <person name="Brand A.D."/>
            <person name="Brent M.R."/>
            <person name="Brooks A.N."/>
            <person name="Brown R.H."/>
            <person name="Butlin R.K."/>
            <person name="Caggese C."/>
            <person name="Calvi B.R."/>
            <person name="Bernardo de Carvalho A."/>
            <person name="Caspi A."/>
            <person name="Castrezana S."/>
            <person name="Celniker S.E."/>
            <person name="Chang J.L."/>
            <person name="Chapple C."/>
            <person name="Chatterji S."/>
            <person name="Chinwalla A."/>
            <person name="Civetta A."/>
            <person name="Clifton S.W."/>
            <person name="Comeron J.M."/>
            <person name="Costello J.C."/>
            <person name="Coyne J.A."/>
            <person name="Daub J."/>
            <person name="David R.G."/>
            <person name="Delcher A.L."/>
            <person name="Delehaunty K."/>
            <person name="Do C.B."/>
            <person name="Ebling H."/>
            <person name="Edwards K."/>
            <person name="Eickbush T."/>
            <person name="Evans J.D."/>
            <person name="Filipski A."/>
            <person name="Findeiss S."/>
            <person name="Freyhult E."/>
            <person name="Fulton L."/>
            <person name="Fulton R."/>
            <person name="Garcia A.C."/>
            <person name="Gardiner A."/>
            <person name="Garfield D.A."/>
            <person name="Garvin B.E."/>
            <person name="Gibson G."/>
            <person name="Gilbert D."/>
            <person name="Gnerre S."/>
            <person name="Godfrey J."/>
            <person name="Good R."/>
            <person name="Gotea V."/>
            <person name="Gravely B."/>
            <person name="Greenberg A.J."/>
            <person name="Griffiths-Jones S."/>
            <person name="Gross S."/>
            <person name="Guigo R."/>
            <person name="Gustafson E.A."/>
            <person name="Haerty W."/>
            <person name="Hahn M.W."/>
            <person name="Halligan D.L."/>
            <person name="Halpern A.L."/>
            <person name="Halter G.M."/>
            <person name="Han M.V."/>
            <person name="Heger A."/>
            <person name="Hillier L."/>
            <person name="Hinrichs A.S."/>
            <person name="Holmes I."/>
            <person name="Hoskins R.A."/>
            <person name="Hubisz M.J."/>
            <person name="Hultmark D."/>
            <person name="Huntley M.A."/>
            <person name="Jaffe D.B."/>
            <person name="Jagadeeshan S."/>
            <person name="Jeck W.R."/>
            <person name="Johnson J."/>
            <person name="Jones C.D."/>
            <person name="Jordan W.C."/>
            <person name="Karpen G.H."/>
            <person name="Kataoka E."/>
            <person name="Keightley P.D."/>
            <person name="Kheradpour P."/>
            <person name="Kirkness E.F."/>
            <person name="Koerich L.B."/>
            <person name="Kristiansen K."/>
            <person name="Kudrna D."/>
            <person name="Kulathinal R.J."/>
            <person name="Kumar S."/>
            <person name="Kwok R."/>
            <person name="Lander E."/>
            <person name="Langley C.H."/>
            <person name="Lapoint R."/>
            <person name="Lazzaro B.P."/>
            <person name="Lee S.J."/>
            <person name="Levesque L."/>
            <person name="Li R."/>
            <person name="Lin C.F."/>
            <person name="Lin M.F."/>
            <person name="Lindblad-Toh K."/>
            <person name="Llopart A."/>
            <person name="Long M."/>
            <person name="Low L."/>
            <person name="Lozovsky E."/>
            <person name="Lu J."/>
            <person name="Luo M."/>
            <person name="Machado C.A."/>
            <person name="Makalowski W."/>
            <person name="Marzo M."/>
            <person name="Matsuda M."/>
            <person name="Matzkin L."/>
            <person name="McAllister B."/>
            <person name="McBride C.S."/>
            <person name="McKernan B."/>
            <person name="McKernan K."/>
            <person name="Mendez-Lago M."/>
            <person name="Minx P."/>
            <person name="Mollenhauer M.U."/>
            <person name="Montooth K."/>
            <person name="Mount S.M."/>
            <person name="Mu X."/>
            <person name="Myers E."/>
            <person name="Negre B."/>
            <person name="Newfeld S."/>
            <person name="Nielsen R."/>
            <person name="Noor M.A."/>
            <person name="O'Grady P."/>
            <person name="Pachter L."/>
            <person name="Papaceit M."/>
            <person name="Parisi M.J."/>
            <person name="Parisi M."/>
            <person name="Parts L."/>
            <person name="Pedersen J.S."/>
            <person name="Pesole G."/>
            <person name="Phillippy A.M."/>
            <person name="Ponting C.P."/>
            <person name="Pop M."/>
            <person name="Porcelli D."/>
            <person name="Powell J.R."/>
            <person name="Prohaska S."/>
            <person name="Pruitt K."/>
            <person name="Puig M."/>
            <person name="Quesneville H."/>
            <person name="Ram K.R."/>
            <person name="Rand D."/>
            <person name="Rasmussen M.D."/>
            <person name="Reed L.K."/>
            <person name="Reenan R."/>
            <person name="Reily A."/>
            <person name="Remington K.A."/>
            <person name="Rieger T.T."/>
            <person name="Ritchie M.G."/>
            <person name="Robin C."/>
            <person name="Rogers Y.H."/>
            <person name="Rohde C."/>
            <person name="Rozas J."/>
            <person name="Rubenfield M.J."/>
            <person name="Ruiz A."/>
            <person name="Russo S."/>
            <person name="Salzberg S.L."/>
            <person name="Sanchez-Gracia A."/>
            <person name="Saranga D.J."/>
            <person name="Sato H."/>
            <person name="Schaeffer S.W."/>
            <person name="Schatz M.C."/>
            <person name="Schlenke T."/>
            <person name="Schwartz R."/>
            <person name="Segarra C."/>
            <person name="Singh R.S."/>
            <person name="Sirot L."/>
            <person name="Sirota M."/>
            <person name="Sisneros N.B."/>
            <person name="Smith C.D."/>
            <person name="Smith T.F."/>
            <person name="Spieth J."/>
            <person name="Stage D.E."/>
            <person name="Stark A."/>
            <person name="Stephan W."/>
            <person name="Strausberg R.L."/>
            <person name="Strempel S."/>
            <person name="Sturgill D."/>
            <person name="Sutton G."/>
            <person name="Sutton G.G."/>
            <person name="Tao W."/>
            <person name="Teichmann S."/>
            <person name="Tobari Y.N."/>
            <person name="Tomimura Y."/>
            <person name="Tsolas J.M."/>
            <person name="Valente V.L."/>
            <person name="Venter E."/>
            <person name="Venter J.C."/>
            <person name="Vicario S."/>
            <person name="Vieira F.G."/>
            <person name="Vilella A.J."/>
            <person name="Villasante A."/>
            <person name="Walenz B."/>
            <person name="Wang J."/>
            <person name="Wasserman M."/>
            <person name="Watts T."/>
            <person name="Wilson D."/>
            <person name="Wilson R.K."/>
            <person name="Wing R.A."/>
            <person name="Wolfner M.F."/>
            <person name="Wong A."/>
            <person name="Wong G.K."/>
            <person name="Wu C.I."/>
            <person name="Wu G."/>
            <person name="Yamamoto D."/>
            <person name="Yang H.P."/>
            <person name="Yang S.P."/>
            <person name="Yorke J.A."/>
            <person name="Yoshida K."/>
            <person name="Zdobnov E."/>
            <person name="Zhang P."/>
            <person name="Zhang Y."/>
            <person name="Zimin A.V."/>
            <person name="Baldwin J."/>
            <person name="Abdouelleil A."/>
            <person name="Abdulkadir J."/>
            <person name="Abebe A."/>
            <person name="Abera B."/>
            <person name="Abreu J."/>
            <person name="Acer S.C."/>
            <person name="Aftuck L."/>
            <person name="Alexander A."/>
            <person name="An P."/>
            <person name="Anderson E."/>
            <person name="Anderson S."/>
            <person name="Arachi H."/>
            <person name="Azer M."/>
            <person name="Bachantsang P."/>
            <person name="Barry A."/>
            <person name="Bayul T."/>
            <person name="Berlin A."/>
            <person name="Bessette D."/>
            <person name="Bloom T."/>
            <person name="Blye J."/>
            <person name="Boguslavskiy L."/>
            <person name="Bonnet C."/>
            <person name="Boukhgalter B."/>
            <person name="Bourzgui I."/>
            <person name="Brown A."/>
            <person name="Cahill P."/>
            <person name="Channer S."/>
            <person name="Cheshatsang Y."/>
            <person name="Chuda L."/>
            <person name="Citroen M."/>
            <person name="Collymore A."/>
            <person name="Cooke P."/>
            <person name="Costello M."/>
            <person name="D'Aco K."/>
            <person name="Daza R."/>
            <person name="De Haan G."/>
            <person name="DeGray S."/>
            <person name="DeMaso C."/>
            <person name="Dhargay N."/>
            <person name="Dooley K."/>
            <person name="Dooley E."/>
            <person name="Doricent M."/>
            <person name="Dorje P."/>
            <person name="Dorjee K."/>
            <person name="Dupes A."/>
            <person name="Elong R."/>
            <person name="Falk J."/>
            <person name="Farina A."/>
            <person name="Faro S."/>
            <person name="Ferguson D."/>
            <person name="Fisher S."/>
            <person name="Foley C.D."/>
            <person name="Franke A."/>
            <person name="Friedrich D."/>
            <person name="Gadbois L."/>
            <person name="Gearin G."/>
            <person name="Gearin C.R."/>
            <person name="Giannoukos G."/>
            <person name="Goode T."/>
            <person name="Graham J."/>
            <person name="Grandbois E."/>
            <person name="Grewal S."/>
            <person name="Gyaltsen K."/>
            <person name="Hafez N."/>
            <person name="Hagos B."/>
            <person name="Hall J."/>
            <person name="Henson C."/>
            <person name="Hollinger A."/>
            <person name="Honan T."/>
            <person name="Huard M.D."/>
            <person name="Hughes L."/>
            <person name="Hurhula B."/>
            <person name="Husby M.E."/>
            <person name="Kamat A."/>
            <person name="Kanga B."/>
            <person name="Kashin S."/>
            <person name="Khazanovich D."/>
            <person name="Kisner P."/>
            <person name="Lance K."/>
            <person name="Lara M."/>
            <person name="Lee W."/>
            <person name="Lennon N."/>
            <person name="Letendre F."/>
            <person name="LeVine R."/>
            <person name="Lipovsky A."/>
            <person name="Liu X."/>
            <person name="Liu J."/>
            <person name="Liu S."/>
            <person name="Lokyitsang T."/>
            <person name="Lokyitsang Y."/>
            <person name="Lubonja R."/>
            <person name="Lui A."/>
            <person name="MacDonald P."/>
            <person name="Magnisalis V."/>
            <person name="Maru K."/>
            <person name="Matthews C."/>
            <person name="McCusker W."/>
            <person name="McDonough S."/>
            <person name="Mehta T."/>
            <person name="Meldrim J."/>
            <person name="Meneus L."/>
            <person name="Mihai O."/>
            <person name="Mihalev A."/>
            <person name="Mihova T."/>
            <person name="Mittelman R."/>
            <person name="Mlenga V."/>
            <person name="Montmayeur A."/>
            <person name="Mulrain L."/>
            <person name="Navidi A."/>
            <person name="Naylor J."/>
            <person name="Negash T."/>
            <person name="Nguyen T."/>
            <person name="Nguyen N."/>
            <person name="Nicol R."/>
            <person name="Norbu C."/>
            <person name="Norbu N."/>
            <person name="Novod N."/>
            <person name="O'Neill B."/>
            <person name="Osman S."/>
            <person name="Markiewicz E."/>
            <person name="Oyono O.L."/>
            <person name="Patti C."/>
            <person name="Phunkhang P."/>
            <person name="Pierre F."/>
            <person name="Priest M."/>
            <person name="Raghuraman S."/>
            <person name="Rege F."/>
            <person name="Reyes R."/>
            <person name="Rise C."/>
            <person name="Rogov P."/>
            <person name="Ross K."/>
            <person name="Ryan E."/>
            <person name="Settipalli S."/>
            <person name="Shea T."/>
            <person name="Sherpa N."/>
            <person name="Shi L."/>
            <person name="Shih D."/>
            <person name="Sparrow T."/>
            <person name="Spaulding J."/>
            <person name="Stalker J."/>
            <person name="Stange-Thomann N."/>
            <person name="Stavropoulos S."/>
            <person name="Stone C."/>
            <person name="Strader C."/>
            <person name="Tesfaye S."/>
            <person name="Thomson T."/>
            <person name="Thoulutsang Y."/>
            <person name="Thoulutsang D."/>
            <person name="Topham K."/>
            <person name="Topping I."/>
            <person name="Tsamla T."/>
            <person name="Vassiliev H."/>
            <person name="Vo A."/>
            <person name="Wangchuk T."/>
            <person name="Wangdi T."/>
            <person name="Weiand M."/>
            <person name="Wilkinson J."/>
            <person name="Wilson A."/>
            <person name="Yadav S."/>
            <person name="Young G."/>
            <person name="Yu Q."/>
            <person name="Zembek L."/>
            <person name="Zhong D."/>
            <person name="Zimmer A."/>
            <person name="Zwirko Z."/>
            <person name="Jaffe D.B."/>
            <person name="Alvarez P."/>
            <person name="Brockman W."/>
            <person name="Butler J."/>
            <person name="Chin C."/>
            <person name="Gnerre S."/>
            <person name="Grabherr M."/>
            <person name="Kleber M."/>
            <person name="Mauceli E."/>
            <person name="MacCallum I."/>
        </authorList>
    </citation>
    <scope>NUCLEOTIDE SEQUENCE [LARGE SCALE GENOMIC DNA]</scope>
    <source>
        <strain evidence="2">MSH-3 / Tucson 14011-0111.49</strain>
    </source>
</reference>
<dbReference type="EMBL" id="CH700453">
    <property type="protein sequence ID" value="EDW26079.1"/>
    <property type="molecule type" value="Genomic_DNA"/>
</dbReference>
<gene>
    <name evidence="1" type="primary">Dper\GL26960</name>
    <name evidence="1" type="ORF">Dper_GL26960</name>
</gene>
<accession>B4ISI8</accession>
<organism evidence="2">
    <name type="scientific">Drosophila persimilis</name>
    <name type="common">Fruit fly</name>
    <dbReference type="NCBI Taxonomy" id="7234"/>
    <lineage>
        <taxon>Eukaryota</taxon>
        <taxon>Metazoa</taxon>
        <taxon>Ecdysozoa</taxon>
        <taxon>Arthropoda</taxon>
        <taxon>Hexapoda</taxon>
        <taxon>Insecta</taxon>
        <taxon>Pterygota</taxon>
        <taxon>Neoptera</taxon>
        <taxon>Endopterygota</taxon>
        <taxon>Diptera</taxon>
        <taxon>Brachycera</taxon>
        <taxon>Muscomorpha</taxon>
        <taxon>Ephydroidea</taxon>
        <taxon>Drosophilidae</taxon>
        <taxon>Drosophila</taxon>
        <taxon>Sophophora</taxon>
    </lineage>
</organism>
<evidence type="ECO:0000313" key="1">
    <source>
        <dbReference type="EMBL" id="EDW26079.1"/>
    </source>
</evidence>
<protein>
    <submittedName>
        <fullName evidence="1">GL26960</fullName>
    </submittedName>
</protein>
<sequence length="115" mass="13080">MGYNGSVIEEADDQFDNFVRNTVKTLSAREIDGSGLEIELRKILDIFVEEWGFCFCKCTLPNSRLYAICHKLYHRGLTSVSFADLAYIHKRIYECGRAYYAGLPVHHPGWGGEGK</sequence>
<dbReference type="AlphaFoldDB" id="B4ISI8"/>
<dbReference type="Proteomes" id="UP000008744">
    <property type="component" value="Unassembled WGS sequence"/>
</dbReference>
<keyword evidence="2" id="KW-1185">Reference proteome</keyword>
<proteinExistence type="predicted"/>
<dbReference type="OrthoDB" id="7764536at2759"/>
<name>B4ISI8_DROPE</name>
<evidence type="ECO:0000313" key="2">
    <source>
        <dbReference type="Proteomes" id="UP000008744"/>
    </source>
</evidence>